<protein>
    <submittedName>
        <fullName evidence="4">Flavin-dependent oxidoreductase, luciferase family (Includes alkanesulfonate monooxygenase SsuD and methylene tetrahydromethanopterin reductase)</fullName>
    </submittedName>
</protein>
<dbReference type="RefSeq" id="WP_092122057.1">
    <property type="nucleotide sequence ID" value="NZ_FNTH01000001.1"/>
</dbReference>
<dbReference type="GO" id="GO:0016705">
    <property type="term" value="F:oxidoreductase activity, acting on paired donors, with incorporation or reduction of molecular oxygen"/>
    <property type="evidence" value="ECO:0007669"/>
    <property type="project" value="InterPro"/>
</dbReference>
<evidence type="ECO:0000256" key="1">
    <source>
        <dbReference type="ARBA" id="ARBA00023002"/>
    </source>
</evidence>
<proteinExistence type="predicted"/>
<keyword evidence="1" id="KW-0560">Oxidoreductase</keyword>
<dbReference type="GO" id="GO:0005829">
    <property type="term" value="C:cytosol"/>
    <property type="evidence" value="ECO:0007669"/>
    <property type="project" value="TreeGrafter"/>
</dbReference>
<dbReference type="PANTHER" id="PTHR30137">
    <property type="entry name" value="LUCIFERASE-LIKE MONOOXYGENASE"/>
    <property type="match status" value="1"/>
</dbReference>
<dbReference type="OrthoDB" id="9804736at2"/>
<name>A0A1H5D371_9BRAD</name>
<dbReference type="Gene3D" id="3.20.20.30">
    <property type="entry name" value="Luciferase-like domain"/>
    <property type="match status" value="1"/>
</dbReference>
<organism evidence="4 5">
    <name type="scientific">Bradyrhizobium erythrophlei</name>
    <dbReference type="NCBI Taxonomy" id="1437360"/>
    <lineage>
        <taxon>Bacteria</taxon>
        <taxon>Pseudomonadati</taxon>
        <taxon>Pseudomonadota</taxon>
        <taxon>Alphaproteobacteria</taxon>
        <taxon>Hyphomicrobiales</taxon>
        <taxon>Nitrobacteraceae</taxon>
        <taxon>Bradyrhizobium</taxon>
    </lineage>
</organism>
<reference evidence="4 5" key="1">
    <citation type="submission" date="2016-10" db="EMBL/GenBank/DDBJ databases">
        <authorList>
            <person name="de Groot N.N."/>
        </authorList>
    </citation>
    <scope>NUCLEOTIDE SEQUENCE [LARGE SCALE GENOMIC DNA]</scope>
    <source>
        <strain evidence="4 5">MT12</strain>
    </source>
</reference>
<dbReference type="InterPro" id="IPR011251">
    <property type="entry name" value="Luciferase-like_dom"/>
</dbReference>
<evidence type="ECO:0000256" key="2">
    <source>
        <dbReference type="ARBA" id="ARBA00023033"/>
    </source>
</evidence>
<dbReference type="SUPFAM" id="SSF51679">
    <property type="entry name" value="Bacterial luciferase-like"/>
    <property type="match status" value="1"/>
</dbReference>
<dbReference type="PANTHER" id="PTHR30137:SF8">
    <property type="entry name" value="BLR5498 PROTEIN"/>
    <property type="match status" value="1"/>
</dbReference>
<evidence type="ECO:0000313" key="4">
    <source>
        <dbReference type="EMBL" id="SED73198.1"/>
    </source>
</evidence>
<accession>A0A1H5D371</accession>
<keyword evidence="2 4" id="KW-0503">Monooxygenase</keyword>
<feature type="domain" description="Luciferase-like" evidence="3">
    <location>
        <begin position="5"/>
        <end position="324"/>
    </location>
</feature>
<dbReference type="EMBL" id="FNTH01000001">
    <property type="protein sequence ID" value="SED73198.1"/>
    <property type="molecule type" value="Genomic_DNA"/>
</dbReference>
<dbReference type="AlphaFoldDB" id="A0A1H5D371"/>
<dbReference type="Pfam" id="PF00296">
    <property type="entry name" value="Bac_luciferase"/>
    <property type="match status" value="1"/>
</dbReference>
<dbReference type="InterPro" id="IPR050766">
    <property type="entry name" value="Bact_Lucif_Oxidored"/>
</dbReference>
<evidence type="ECO:0000313" key="5">
    <source>
        <dbReference type="Proteomes" id="UP000198992"/>
    </source>
</evidence>
<dbReference type="InterPro" id="IPR036661">
    <property type="entry name" value="Luciferase-like_sf"/>
</dbReference>
<dbReference type="GO" id="GO:0004497">
    <property type="term" value="F:monooxygenase activity"/>
    <property type="evidence" value="ECO:0007669"/>
    <property type="project" value="UniProtKB-KW"/>
</dbReference>
<sequence length="376" mass="42416">MALSFGFWSEQETQVGQSYARRLHELVDEVRLAEKMGFDCVALSEQHVALGGISSSAPEVVYGYLAAVTSRVKLRSAVTLMPQKINHALRSAERLAVTDILSHGRMEFYAGRANTTIAMRAFNVDPSETLAQMEEGIALLKKSMREDIFTFEGKYYQIPPRMLVPKPLQKPHPVIGIAATSERSHAWAGSEGLAVMSASIYQGWDVQRRLLDAYRRAWKRDEQGPLERPRVGLPLFFGIGPTDQKAKDDYAEPLMHYARISTDAYPRLAKLADDYAYMSESVPAMERAGRDWDYLLNHSATTVCGSPDTVIRQIEKFQELGIDEVLLHLDSVSHEKIMEAIEMCGRYIIPHFNDKNNVVRPTEDILAQIRAMRPQK</sequence>
<dbReference type="Proteomes" id="UP000198992">
    <property type="component" value="Unassembled WGS sequence"/>
</dbReference>
<evidence type="ECO:0000259" key="3">
    <source>
        <dbReference type="Pfam" id="PF00296"/>
    </source>
</evidence>
<gene>
    <name evidence="4" type="ORF">SAMN05444164_5621</name>
</gene>